<keyword evidence="2" id="KW-0812">Transmembrane</keyword>
<feature type="compositionally biased region" description="Basic and acidic residues" evidence="1">
    <location>
        <begin position="156"/>
        <end position="165"/>
    </location>
</feature>
<name>A0A0E0L8B8_ORYPU</name>
<dbReference type="AlphaFoldDB" id="A0A0E0L8B8"/>
<keyword evidence="2" id="KW-1133">Transmembrane helix</keyword>
<evidence type="ECO:0000313" key="3">
    <source>
        <dbReference type="EnsemblPlants" id="OPUNC06G04210.1"/>
    </source>
</evidence>
<accession>A0A0E0L8B8</accession>
<feature type="region of interest" description="Disordered" evidence="1">
    <location>
        <begin position="1"/>
        <end position="30"/>
    </location>
</feature>
<reference evidence="3" key="1">
    <citation type="submission" date="2015-04" db="UniProtKB">
        <authorList>
            <consortium name="EnsemblPlants"/>
        </authorList>
    </citation>
    <scope>IDENTIFICATION</scope>
</reference>
<evidence type="ECO:0000313" key="4">
    <source>
        <dbReference type="Proteomes" id="UP000026962"/>
    </source>
</evidence>
<feature type="compositionally biased region" description="Basic and acidic residues" evidence="1">
    <location>
        <begin position="1"/>
        <end position="22"/>
    </location>
</feature>
<keyword evidence="2" id="KW-0472">Membrane</keyword>
<evidence type="ECO:0000256" key="2">
    <source>
        <dbReference type="SAM" id="Phobius"/>
    </source>
</evidence>
<dbReference type="Proteomes" id="UP000026962">
    <property type="component" value="Chromosome 6"/>
</dbReference>
<sequence>MRMDGEPGARARRGEERGDASGRRHGRAARVATWRGRGRATWSASRVPPWIRMRRWGRAGPGRRVALRDEAEVEAEAGDRDGDGVVIHILAALAIALALAFRITQILKSQREMNKCSLLNKEAQIETGEKALAIPLSVLGRSPRLTSQARTRRERRSPEWRHGGEPDGGGAWRRSEAGSSSRRAPGQVLYKS</sequence>
<dbReference type="Gramene" id="OPUNC06G04210.1">
    <property type="protein sequence ID" value="OPUNC06G04210.1"/>
    <property type="gene ID" value="OPUNC06G04210"/>
</dbReference>
<feature type="region of interest" description="Disordered" evidence="1">
    <location>
        <begin position="143"/>
        <end position="192"/>
    </location>
</feature>
<protein>
    <submittedName>
        <fullName evidence="3">Uncharacterized protein</fullName>
    </submittedName>
</protein>
<reference evidence="3" key="2">
    <citation type="submission" date="2018-05" db="EMBL/GenBank/DDBJ databases">
        <title>OpunRS2 (Oryza punctata Reference Sequence Version 2).</title>
        <authorList>
            <person name="Zhang J."/>
            <person name="Kudrna D."/>
            <person name="Lee S."/>
            <person name="Talag J."/>
            <person name="Welchert J."/>
            <person name="Wing R.A."/>
        </authorList>
    </citation>
    <scope>NUCLEOTIDE SEQUENCE [LARGE SCALE GENOMIC DNA]</scope>
</reference>
<keyword evidence="4" id="KW-1185">Reference proteome</keyword>
<dbReference type="EnsemblPlants" id="OPUNC06G04210.1">
    <property type="protein sequence ID" value="OPUNC06G04210.1"/>
    <property type="gene ID" value="OPUNC06G04210"/>
</dbReference>
<evidence type="ECO:0000256" key="1">
    <source>
        <dbReference type="SAM" id="MobiDB-lite"/>
    </source>
</evidence>
<feature type="transmembrane region" description="Helical" evidence="2">
    <location>
        <begin position="85"/>
        <end position="103"/>
    </location>
</feature>
<organism evidence="3">
    <name type="scientific">Oryza punctata</name>
    <name type="common">Red rice</name>
    <dbReference type="NCBI Taxonomy" id="4537"/>
    <lineage>
        <taxon>Eukaryota</taxon>
        <taxon>Viridiplantae</taxon>
        <taxon>Streptophyta</taxon>
        <taxon>Embryophyta</taxon>
        <taxon>Tracheophyta</taxon>
        <taxon>Spermatophyta</taxon>
        <taxon>Magnoliopsida</taxon>
        <taxon>Liliopsida</taxon>
        <taxon>Poales</taxon>
        <taxon>Poaceae</taxon>
        <taxon>BOP clade</taxon>
        <taxon>Oryzoideae</taxon>
        <taxon>Oryzeae</taxon>
        <taxon>Oryzinae</taxon>
        <taxon>Oryza</taxon>
    </lineage>
</organism>
<dbReference type="HOGENOM" id="CLU_1417236_0_0_1"/>
<proteinExistence type="predicted"/>